<dbReference type="Pfam" id="PF00355">
    <property type="entry name" value="Rieske"/>
    <property type="match status" value="1"/>
</dbReference>
<dbReference type="SUPFAM" id="SSF51905">
    <property type="entry name" value="FAD/NAD(P)-binding domain"/>
    <property type="match status" value="2"/>
</dbReference>
<dbReference type="InParanoid" id="A0A0D2VYK9"/>
<keyword evidence="5" id="KW-0479">Metal-binding</keyword>
<dbReference type="InterPro" id="IPR050446">
    <property type="entry name" value="FAD-oxidoreductase/Apoptosis"/>
</dbReference>
<comment type="similarity">
    <text evidence="2">Belongs to the FAD-dependent oxidoreductase family.</text>
</comment>
<dbReference type="Pfam" id="PF07992">
    <property type="entry name" value="Pyr_redox_2"/>
    <property type="match status" value="1"/>
</dbReference>
<dbReference type="Proteomes" id="UP000008743">
    <property type="component" value="Unassembled WGS sequence"/>
</dbReference>
<dbReference type="STRING" id="595528.A0A0D2VYK9"/>
<dbReference type="PhylomeDB" id="A0A0D2VYK9"/>
<evidence type="ECO:0000313" key="12">
    <source>
        <dbReference type="Proteomes" id="UP000008743"/>
    </source>
</evidence>
<keyword evidence="6" id="KW-0274">FAD</keyword>
<keyword evidence="4" id="KW-0001">2Fe-2S</keyword>
<evidence type="ECO:0000256" key="9">
    <source>
        <dbReference type="ARBA" id="ARBA00023014"/>
    </source>
</evidence>
<dbReference type="Gene3D" id="3.30.390.30">
    <property type="match status" value="1"/>
</dbReference>
<keyword evidence="8" id="KW-0408">Iron</keyword>
<dbReference type="EMBL" id="KE346372">
    <property type="protein sequence ID" value="KJE96817.1"/>
    <property type="molecule type" value="Genomic_DNA"/>
</dbReference>
<dbReference type="InterPro" id="IPR028202">
    <property type="entry name" value="Reductase_C"/>
</dbReference>
<dbReference type="SUPFAM" id="SSF50022">
    <property type="entry name" value="ISP domain"/>
    <property type="match status" value="1"/>
</dbReference>
<feature type="domain" description="Rieske" evidence="10">
    <location>
        <begin position="27"/>
        <end position="122"/>
    </location>
</feature>
<dbReference type="OrthoDB" id="432169at2759"/>
<dbReference type="eggNOG" id="KOG1336">
    <property type="taxonomic scope" value="Eukaryota"/>
</dbReference>
<evidence type="ECO:0000256" key="7">
    <source>
        <dbReference type="ARBA" id="ARBA00023002"/>
    </source>
</evidence>
<evidence type="ECO:0000259" key="10">
    <source>
        <dbReference type="PROSITE" id="PS51296"/>
    </source>
</evidence>
<keyword evidence="3" id="KW-0285">Flavoprotein</keyword>
<dbReference type="PANTHER" id="PTHR43557">
    <property type="entry name" value="APOPTOSIS-INDUCING FACTOR 1"/>
    <property type="match status" value="1"/>
</dbReference>
<keyword evidence="7" id="KW-0560">Oxidoreductase</keyword>
<dbReference type="CDD" id="cd03478">
    <property type="entry name" value="Rieske_AIFL_N"/>
    <property type="match status" value="1"/>
</dbReference>
<dbReference type="PRINTS" id="PR00368">
    <property type="entry name" value="FADPNR"/>
</dbReference>
<dbReference type="GO" id="GO:0051537">
    <property type="term" value="F:2 iron, 2 sulfur cluster binding"/>
    <property type="evidence" value="ECO:0007669"/>
    <property type="project" value="UniProtKB-KW"/>
</dbReference>
<evidence type="ECO:0000256" key="6">
    <source>
        <dbReference type="ARBA" id="ARBA00022827"/>
    </source>
</evidence>
<evidence type="ECO:0000313" key="11">
    <source>
        <dbReference type="EMBL" id="KJE96817.1"/>
    </source>
</evidence>
<dbReference type="Gene3D" id="3.50.50.60">
    <property type="entry name" value="FAD/NAD(P)-binding domain"/>
    <property type="match status" value="2"/>
</dbReference>
<evidence type="ECO:0000256" key="5">
    <source>
        <dbReference type="ARBA" id="ARBA00022723"/>
    </source>
</evidence>
<dbReference type="PANTHER" id="PTHR43557:SF2">
    <property type="entry name" value="RIESKE DOMAIN-CONTAINING PROTEIN-RELATED"/>
    <property type="match status" value="1"/>
</dbReference>
<evidence type="ECO:0000256" key="8">
    <source>
        <dbReference type="ARBA" id="ARBA00023004"/>
    </source>
</evidence>
<dbReference type="PROSITE" id="PS51296">
    <property type="entry name" value="RIESKE"/>
    <property type="match status" value="1"/>
</dbReference>
<comment type="cofactor">
    <cofactor evidence="1">
        <name>FAD</name>
        <dbReference type="ChEBI" id="CHEBI:57692"/>
    </cofactor>
</comment>
<dbReference type="Pfam" id="PF14759">
    <property type="entry name" value="Reductase_C"/>
    <property type="match status" value="1"/>
</dbReference>
<sequence>MDCVAVFLFLFLSKIHHKKTTMSKLEVVVGTLSDLKDGEMKEVAVGEGKALLVNQKGVYSAIGHACSHYGAPLKNGVLHNGHVRCPWHGACFNVTTGDIEDFPGLDGVKKFDVRIEGENVVLSTTEEEIKSGSKRTHTMCPRDQADARVVLILGGGPAGASAVESLRQSGFAGRIVLISKETHLPYDRTKLSKTPGVAADSIALRSKDFYAQHGIELLLGVSVTELAADAKTATLSDGQVLKYDFAIVATGSSPRILNVPGSTSKGVHVLRSPEDSAAFAADAENKNVVIVGSSFIGMEAAAAIAKKAASVTVLGLEAPFSRVFGEKVGAAVAKLHTDNNIKIVTSAAGVKSINTGADGGITGVELADGTVLPGQVVLFGVGVQLNTQFVKAGAGVTVNPDGSISVDKFGHAGNGLYVAGDVARFPYKYSASGSAAVRIEHFQVAERLGSIVGKNIAGKATEIDTVPFFWTAHYGKSVRYAGYADKPDEIIIHGDLSAPKFAAFYVKDGAIVAAASLAADPVVARFASLLSTQQLPTPAQVRDRAAGAEWTFTF</sequence>
<dbReference type="SUPFAM" id="SSF55424">
    <property type="entry name" value="FAD/NAD-linked reductases, dimerisation (C-terminal) domain"/>
    <property type="match status" value="1"/>
</dbReference>
<dbReference type="GO" id="GO:0005737">
    <property type="term" value="C:cytoplasm"/>
    <property type="evidence" value="ECO:0007669"/>
    <property type="project" value="TreeGrafter"/>
</dbReference>
<dbReference type="InterPro" id="IPR036922">
    <property type="entry name" value="Rieske_2Fe-2S_sf"/>
</dbReference>
<dbReference type="InterPro" id="IPR023753">
    <property type="entry name" value="FAD/NAD-binding_dom"/>
</dbReference>
<protein>
    <submittedName>
        <fullName evidence="11">Disulfide oxidoreductase</fullName>
    </submittedName>
</protein>
<evidence type="ECO:0000256" key="3">
    <source>
        <dbReference type="ARBA" id="ARBA00022630"/>
    </source>
</evidence>
<evidence type="ECO:0000256" key="4">
    <source>
        <dbReference type="ARBA" id="ARBA00022714"/>
    </source>
</evidence>
<proteinExistence type="inferred from homology"/>
<accession>A0A0D2VYK9</accession>
<dbReference type="FunFam" id="2.102.10.10:FF:000003">
    <property type="entry name" value="apoptosis-inducing factor 3 isoform X2"/>
    <property type="match status" value="1"/>
</dbReference>
<dbReference type="InterPro" id="IPR017941">
    <property type="entry name" value="Rieske_2Fe-2S"/>
</dbReference>
<keyword evidence="12" id="KW-1185">Reference proteome</keyword>
<dbReference type="InterPro" id="IPR016156">
    <property type="entry name" value="FAD/NAD-linked_Rdtase_dimer_sf"/>
</dbReference>
<dbReference type="FunCoup" id="A0A0D2VYK9">
    <property type="interactions" value="240"/>
</dbReference>
<evidence type="ECO:0000256" key="1">
    <source>
        <dbReference type="ARBA" id="ARBA00001974"/>
    </source>
</evidence>
<dbReference type="InterPro" id="IPR036188">
    <property type="entry name" value="FAD/NAD-bd_sf"/>
</dbReference>
<gene>
    <name evidence="11" type="ORF">CAOG_007083</name>
</gene>
<dbReference type="GO" id="GO:0016651">
    <property type="term" value="F:oxidoreductase activity, acting on NAD(P)H"/>
    <property type="evidence" value="ECO:0007669"/>
    <property type="project" value="TreeGrafter"/>
</dbReference>
<keyword evidence="9" id="KW-0411">Iron-sulfur</keyword>
<dbReference type="Gene3D" id="2.102.10.10">
    <property type="entry name" value="Rieske [2Fe-2S] iron-sulphur domain"/>
    <property type="match status" value="1"/>
</dbReference>
<dbReference type="PRINTS" id="PR00469">
    <property type="entry name" value="PNDRDTASEII"/>
</dbReference>
<name>A0A0D2VYK9_CAPO3</name>
<organism evidence="11 12">
    <name type="scientific">Capsaspora owczarzaki (strain ATCC 30864)</name>
    <dbReference type="NCBI Taxonomy" id="595528"/>
    <lineage>
        <taxon>Eukaryota</taxon>
        <taxon>Filasterea</taxon>
        <taxon>Capsaspora</taxon>
    </lineage>
</organism>
<dbReference type="AlphaFoldDB" id="A0A0D2VYK9"/>
<evidence type="ECO:0000256" key="2">
    <source>
        <dbReference type="ARBA" id="ARBA00006442"/>
    </source>
</evidence>
<reference evidence="12" key="1">
    <citation type="submission" date="2011-02" db="EMBL/GenBank/DDBJ databases">
        <title>The Genome Sequence of Capsaspora owczarzaki ATCC 30864.</title>
        <authorList>
            <person name="Russ C."/>
            <person name="Cuomo C."/>
            <person name="Burger G."/>
            <person name="Gray M.W."/>
            <person name="Holland P.W.H."/>
            <person name="King N."/>
            <person name="Lang F.B.F."/>
            <person name="Roger A.J."/>
            <person name="Ruiz-Trillo I."/>
            <person name="Young S.K."/>
            <person name="Zeng Q."/>
            <person name="Gargeya S."/>
            <person name="Alvarado L."/>
            <person name="Berlin A."/>
            <person name="Chapman S.B."/>
            <person name="Chen Z."/>
            <person name="Freedman E."/>
            <person name="Gellesch M."/>
            <person name="Goldberg J."/>
            <person name="Griggs A."/>
            <person name="Gujja S."/>
            <person name="Heilman E."/>
            <person name="Heiman D."/>
            <person name="Howarth C."/>
            <person name="Mehta T."/>
            <person name="Neiman D."/>
            <person name="Pearson M."/>
            <person name="Roberts A."/>
            <person name="Saif S."/>
            <person name="Shea T."/>
            <person name="Shenoy N."/>
            <person name="Sisk P."/>
            <person name="Stolte C."/>
            <person name="Sykes S."/>
            <person name="White J."/>
            <person name="Yandava C."/>
            <person name="Haas B."/>
            <person name="Nusbaum C."/>
            <person name="Birren B."/>
        </authorList>
    </citation>
    <scope>NUCLEOTIDE SEQUENCE</scope>
    <source>
        <strain evidence="12">ATCC 30864</strain>
    </source>
</reference>
<dbReference type="GO" id="GO:0046872">
    <property type="term" value="F:metal ion binding"/>
    <property type="evidence" value="ECO:0007669"/>
    <property type="project" value="UniProtKB-KW"/>
</dbReference>